<dbReference type="Proteomes" id="UP000031449">
    <property type="component" value="Chromosome"/>
</dbReference>
<organism evidence="2 3">
    <name type="scientific">Jeotgalibacillus malaysiensis</name>
    <dbReference type="NCBI Taxonomy" id="1508404"/>
    <lineage>
        <taxon>Bacteria</taxon>
        <taxon>Bacillati</taxon>
        <taxon>Bacillota</taxon>
        <taxon>Bacilli</taxon>
        <taxon>Bacillales</taxon>
        <taxon>Caryophanaceae</taxon>
        <taxon>Jeotgalibacillus</taxon>
    </lineage>
</organism>
<sequence length="45" mass="4848">MVINTAVDFSKRGDSRRKDEEAGMAPQNGAPAKKHPPVADINSQL</sequence>
<gene>
    <name evidence="2" type="ORF">JMA_15260</name>
</gene>
<dbReference type="KEGG" id="jeo:JMA_15260"/>
<evidence type="ECO:0000256" key="1">
    <source>
        <dbReference type="SAM" id="MobiDB-lite"/>
    </source>
</evidence>
<dbReference type="HOGENOM" id="CLU_3200836_0_0_9"/>
<feature type="region of interest" description="Disordered" evidence="1">
    <location>
        <begin position="1"/>
        <end position="45"/>
    </location>
</feature>
<name>A0A0B5AQR2_9BACL</name>
<proteinExistence type="predicted"/>
<feature type="compositionally biased region" description="Basic and acidic residues" evidence="1">
    <location>
        <begin position="9"/>
        <end position="21"/>
    </location>
</feature>
<dbReference type="BioCyc" id="JESP1508404:G14D9-10781-MONOMER"/>
<keyword evidence="3" id="KW-1185">Reference proteome</keyword>
<evidence type="ECO:0000313" key="2">
    <source>
        <dbReference type="EMBL" id="AJD90843.1"/>
    </source>
</evidence>
<reference evidence="2 3" key="1">
    <citation type="submission" date="2014-08" db="EMBL/GenBank/DDBJ databases">
        <title>Complete genome of a marine bacteria Jeotgalibacillus malaysiensis.</title>
        <authorList>
            <person name="Yaakop A.S."/>
            <person name="Chan K.-G."/>
            <person name="Goh K.M."/>
        </authorList>
    </citation>
    <scope>NUCLEOTIDE SEQUENCE [LARGE SCALE GENOMIC DNA]</scope>
    <source>
        <strain evidence="2 3">D5</strain>
    </source>
</reference>
<dbReference type="EMBL" id="CP009416">
    <property type="protein sequence ID" value="AJD90843.1"/>
    <property type="molecule type" value="Genomic_DNA"/>
</dbReference>
<protein>
    <submittedName>
        <fullName evidence="2">Uncharacterized protein</fullName>
    </submittedName>
</protein>
<dbReference type="AlphaFoldDB" id="A0A0B5AQR2"/>
<accession>A0A0B5AQR2</accession>
<evidence type="ECO:0000313" key="3">
    <source>
        <dbReference type="Proteomes" id="UP000031449"/>
    </source>
</evidence>